<gene>
    <name evidence="1" type="ORF">DLEV_032</name>
</gene>
<sequence length="162" mass="18638">MRITGLFVLCFLIVYTKALLCYQCRKCEDRFPANWTLVVNCSSSCLTEILYIHNQSRVLKYCGDRIPARELLKGSNEIINNEMRQYKAKYAGAHLYSCNEDYCNNFLNVSNETKNNEMSQYAKHAGKEDYYNKSSTASVTINFSNYLSTFLLGTTIFCNLGF</sequence>
<dbReference type="Proteomes" id="UP000593702">
    <property type="component" value="Segment"/>
</dbReference>
<dbReference type="EMBL" id="KR095315">
    <property type="protein sequence ID" value="AKS26323.1"/>
    <property type="molecule type" value="Genomic_DNA"/>
</dbReference>
<reference evidence="1 2" key="1">
    <citation type="submission" date="2015-04" db="EMBL/GenBank/DDBJ databases">
        <title>Diachasmimorpha longicaudata entomopoxvirus genome.</title>
        <authorList>
            <person name="Coffman K.A."/>
            <person name="Burke G.R."/>
        </authorList>
    </citation>
    <scope>NUCLEOTIDE SEQUENCE [LARGE SCALE GENOMIC DNA]</scope>
</reference>
<keyword evidence="2" id="KW-1185">Reference proteome</keyword>
<proteinExistence type="predicted"/>
<evidence type="ECO:0000313" key="2">
    <source>
        <dbReference type="Proteomes" id="UP000593702"/>
    </source>
</evidence>
<name>A0A7R5WJ39_9POXV</name>
<evidence type="ECO:0000313" key="1">
    <source>
        <dbReference type="EMBL" id="AKS26323.1"/>
    </source>
</evidence>
<protein>
    <submittedName>
        <fullName evidence="1">Uncharacterized protein</fullName>
    </submittedName>
</protein>
<accession>A0A7R5WJ39</accession>
<organism evidence="1 2">
    <name type="scientific">Diachasmimorpha longicaudata entomopoxvirus</name>
    <dbReference type="NCBI Taxonomy" id="109981"/>
    <lineage>
        <taxon>Viruses</taxon>
        <taxon>Varidnaviria</taxon>
        <taxon>Bamfordvirae</taxon>
        <taxon>Nucleocytoviricota</taxon>
        <taxon>Pokkesviricetes</taxon>
        <taxon>Chitovirales</taxon>
        <taxon>Poxviridae</taxon>
        <taxon>Entomopoxvirinae</taxon>
        <taxon>Epsilonentomopoxvirus</taxon>
        <taxon>Epsilonentomopoxvirus dlongicaudata</taxon>
        <taxon>Diachasmimorpha entomopoxvirus</taxon>
    </lineage>
</organism>